<dbReference type="InterPro" id="IPR051010">
    <property type="entry name" value="BCAA_transport"/>
</dbReference>
<evidence type="ECO:0000256" key="3">
    <source>
        <dbReference type="ARBA" id="ARBA00022729"/>
    </source>
</evidence>
<comment type="similarity">
    <text evidence="1">Belongs to the leucine-binding protein family.</text>
</comment>
<evidence type="ECO:0000256" key="2">
    <source>
        <dbReference type="ARBA" id="ARBA00022448"/>
    </source>
</evidence>
<keyword evidence="4" id="KW-0029">Amino-acid transport</keyword>
<dbReference type="SUPFAM" id="SSF53822">
    <property type="entry name" value="Periplasmic binding protein-like I"/>
    <property type="match status" value="1"/>
</dbReference>
<evidence type="ECO:0000256" key="4">
    <source>
        <dbReference type="ARBA" id="ARBA00022970"/>
    </source>
</evidence>
<keyword evidence="2" id="KW-0813">Transport</keyword>
<dbReference type="PANTHER" id="PTHR30483:SF38">
    <property type="entry name" value="BLR7848 PROTEIN"/>
    <property type="match status" value="1"/>
</dbReference>
<dbReference type="GO" id="GO:0006865">
    <property type="term" value="P:amino acid transport"/>
    <property type="evidence" value="ECO:0007669"/>
    <property type="project" value="UniProtKB-KW"/>
</dbReference>
<dbReference type="InterPro" id="IPR000709">
    <property type="entry name" value="Leu_Ile_Val-bd"/>
</dbReference>
<dbReference type="InterPro" id="IPR028082">
    <property type="entry name" value="Peripla_BP_I"/>
</dbReference>
<gene>
    <name evidence="6" type="ORF">TRIP_B50099</name>
</gene>
<dbReference type="EMBL" id="UPXX01000032">
    <property type="protein sequence ID" value="VBB47025.1"/>
    <property type="molecule type" value="Genomic_DNA"/>
</dbReference>
<dbReference type="AlphaFoldDB" id="A0A653AGK4"/>
<dbReference type="PRINTS" id="PR00337">
    <property type="entry name" value="LEUILEVALBP"/>
</dbReference>
<dbReference type="InterPro" id="IPR028081">
    <property type="entry name" value="Leu-bd"/>
</dbReference>
<evidence type="ECO:0000256" key="1">
    <source>
        <dbReference type="ARBA" id="ARBA00010062"/>
    </source>
</evidence>
<keyword evidence="3" id="KW-0732">Signal</keyword>
<name>A0A653AGK4_UNCDX</name>
<evidence type="ECO:0000313" key="6">
    <source>
        <dbReference type="EMBL" id="VBB47025.1"/>
    </source>
</evidence>
<sequence length="381" mass="40580">MKRGRCIVAVLLFGIFALHTGLGLAAEKVKIGTLLSTSGRFAFLGDPEQKGVELAFEEINAAGGVLGKQIELVSYDDEGNPGKAANLIDRLISNDLAVGIVGASTSGTINVAATAVEKAGIPMFYISGNSALCKGKKWVFNAAPADELDAEGMIDFIKDNLKLNVIGIIHDANEYGTRSTESFLELIGKRAPGIKIAGVEKYQSSDRDMSAQLINLKNAGSQCIVIWGVGFAPAVIVKNWHQLGMKDIRLMGGAGMGSHKMIESLGEAGEGLLFNTVLNYGAPNEREQAFIDHYKKKFGAIPPTFAAVGYDAAYLLAEALKTAAGDADRLADAVSGIRGFQGVQGTFDFSENRCNGLLPGCYVMAVVKNQDYYPAEKVYPR</sequence>
<protein>
    <submittedName>
        <fullName evidence="6">Putative Extracellular ligand-binding receptor</fullName>
    </submittedName>
</protein>
<dbReference type="Pfam" id="PF13458">
    <property type="entry name" value="Peripla_BP_6"/>
    <property type="match status" value="1"/>
</dbReference>
<dbReference type="Gene3D" id="3.40.50.2300">
    <property type="match status" value="2"/>
</dbReference>
<keyword evidence="6" id="KW-0675">Receptor</keyword>
<accession>A0A653AGK4</accession>
<evidence type="ECO:0000259" key="5">
    <source>
        <dbReference type="Pfam" id="PF13458"/>
    </source>
</evidence>
<reference evidence="6" key="1">
    <citation type="submission" date="2018-07" db="EMBL/GenBank/DDBJ databases">
        <authorList>
            <consortium name="Genoscope - CEA"/>
            <person name="William W."/>
        </authorList>
    </citation>
    <scope>NUCLEOTIDE SEQUENCE</scope>
    <source>
        <strain evidence="6">IK1</strain>
    </source>
</reference>
<proteinExistence type="inferred from homology"/>
<dbReference type="PANTHER" id="PTHR30483">
    <property type="entry name" value="LEUCINE-SPECIFIC-BINDING PROTEIN"/>
    <property type="match status" value="1"/>
</dbReference>
<organism evidence="6">
    <name type="scientific">Uncultured Desulfatiglans sp</name>
    <dbReference type="NCBI Taxonomy" id="1748965"/>
    <lineage>
        <taxon>Bacteria</taxon>
        <taxon>Pseudomonadati</taxon>
        <taxon>Thermodesulfobacteriota</taxon>
        <taxon>Desulfobacteria</taxon>
        <taxon>Desulfatiglandales</taxon>
        <taxon>Desulfatiglandaceae</taxon>
        <taxon>Desulfatiglans</taxon>
        <taxon>environmental samples</taxon>
    </lineage>
</organism>
<feature type="domain" description="Leucine-binding protein" evidence="5">
    <location>
        <begin position="28"/>
        <end position="368"/>
    </location>
</feature>